<dbReference type="SUPFAM" id="SSF55729">
    <property type="entry name" value="Acyl-CoA N-acyltransferases (Nat)"/>
    <property type="match status" value="1"/>
</dbReference>
<evidence type="ECO:0000313" key="3">
    <source>
        <dbReference type="EMBL" id="KIY64001.1"/>
    </source>
</evidence>
<dbReference type="InterPro" id="IPR000182">
    <property type="entry name" value="GNAT_dom"/>
</dbReference>
<proteinExistence type="predicted"/>
<dbReference type="Proteomes" id="UP000054007">
    <property type="component" value="Unassembled WGS sequence"/>
</dbReference>
<dbReference type="OrthoDB" id="4080456at2759"/>
<feature type="domain" description="N-acetyltransferase" evidence="2">
    <location>
        <begin position="25"/>
        <end position="165"/>
    </location>
</feature>
<dbReference type="STRING" id="1314674.A0A0D7B391"/>
<reference evidence="3 4" key="1">
    <citation type="journal article" date="2015" name="Fungal Genet. Biol.">
        <title>Evolution of novel wood decay mechanisms in Agaricales revealed by the genome sequences of Fistulina hepatica and Cylindrobasidium torrendii.</title>
        <authorList>
            <person name="Floudas D."/>
            <person name="Held B.W."/>
            <person name="Riley R."/>
            <person name="Nagy L.G."/>
            <person name="Koehler G."/>
            <person name="Ransdell A.S."/>
            <person name="Younus H."/>
            <person name="Chow J."/>
            <person name="Chiniquy J."/>
            <person name="Lipzen A."/>
            <person name="Tritt A."/>
            <person name="Sun H."/>
            <person name="Haridas S."/>
            <person name="LaButti K."/>
            <person name="Ohm R.A."/>
            <person name="Kues U."/>
            <person name="Blanchette R.A."/>
            <person name="Grigoriev I.V."/>
            <person name="Minto R.E."/>
            <person name="Hibbett D.S."/>
        </authorList>
    </citation>
    <scope>NUCLEOTIDE SEQUENCE [LARGE SCALE GENOMIC DNA]</scope>
    <source>
        <strain evidence="3 4">FP15055 ss-10</strain>
    </source>
</reference>
<dbReference type="GO" id="GO:0016747">
    <property type="term" value="F:acyltransferase activity, transferring groups other than amino-acyl groups"/>
    <property type="evidence" value="ECO:0007669"/>
    <property type="project" value="InterPro"/>
</dbReference>
<keyword evidence="4" id="KW-1185">Reference proteome</keyword>
<name>A0A0D7B391_9AGAR</name>
<organism evidence="3 4">
    <name type="scientific">Cylindrobasidium torrendii FP15055 ss-10</name>
    <dbReference type="NCBI Taxonomy" id="1314674"/>
    <lineage>
        <taxon>Eukaryota</taxon>
        <taxon>Fungi</taxon>
        <taxon>Dikarya</taxon>
        <taxon>Basidiomycota</taxon>
        <taxon>Agaricomycotina</taxon>
        <taxon>Agaricomycetes</taxon>
        <taxon>Agaricomycetidae</taxon>
        <taxon>Agaricales</taxon>
        <taxon>Marasmiineae</taxon>
        <taxon>Physalacriaceae</taxon>
        <taxon>Cylindrobasidium</taxon>
    </lineage>
</organism>
<gene>
    <name evidence="3" type="ORF">CYLTODRAFT_432763</name>
</gene>
<protein>
    <recommendedName>
        <fullName evidence="2">N-acetyltransferase domain-containing protein</fullName>
    </recommendedName>
</protein>
<evidence type="ECO:0000313" key="4">
    <source>
        <dbReference type="Proteomes" id="UP000054007"/>
    </source>
</evidence>
<sequence length="169" mass="19487">MDDVRQHHQLMHPDRENSSGPSAPITYSSLEQWHLSQVHDLLERAFWDGIDVSDSLDYWPERCTVVATYKKLVVGIAIISSPRETYITYLTVRAGWDGSKIATTMLHHLIQLHPHKDITLHVSANNPALLLYNRFGFKAEEFVLNFYEDYIPAASRASRNAFKLRLRHS</sequence>
<dbReference type="PROSITE" id="PS51186">
    <property type="entry name" value="GNAT"/>
    <property type="match status" value="1"/>
</dbReference>
<dbReference type="AlphaFoldDB" id="A0A0D7B391"/>
<dbReference type="Gene3D" id="3.40.630.30">
    <property type="match status" value="1"/>
</dbReference>
<dbReference type="EMBL" id="KN880659">
    <property type="protein sequence ID" value="KIY64001.1"/>
    <property type="molecule type" value="Genomic_DNA"/>
</dbReference>
<evidence type="ECO:0000256" key="1">
    <source>
        <dbReference type="SAM" id="MobiDB-lite"/>
    </source>
</evidence>
<dbReference type="InterPro" id="IPR016181">
    <property type="entry name" value="Acyl_CoA_acyltransferase"/>
</dbReference>
<feature type="compositionally biased region" description="Basic and acidic residues" evidence="1">
    <location>
        <begin position="1"/>
        <end position="17"/>
    </location>
</feature>
<evidence type="ECO:0000259" key="2">
    <source>
        <dbReference type="PROSITE" id="PS51186"/>
    </source>
</evidence>
<accession>A0A0D7B391</accession>
<feature type="region of interest" description="Disordered" evidence="1">
    <location>
        <begin position="1"/>
        <end position="23"/>
    </location>
</feature>
<dbReference type="Pfam" id="PF00583">
    <property type="entry name" value="Acetyltransf_1"/>
    <property type="match status" value="1"/>
</dbReference>